<proteinExistence type="predicted"/>
<name>A0A8X6MN27_NEPPI</name>
<reference evidence="2" key="1">
    <citation type="submission" date="2020-08" db="EMBL/GenBank/DDBJ databases">
        <title>Multicomponent nature underlies the extraordinary mechanical properties of spider dragline silk.</title>
        <authorList>
            <person name="Kono N."/>
            <person name="Nakamura H."/>
            <person name="Mori M."/>
            <person name="Yoshida Y."/>
            <person name="Ohtoshi R."/>
            <person name="Malay A.D."/>
            <person name="Moran D.A.P."/>
            <person name="Tomita M."/>
            <person name="Numata K."/>
            <person name="Arakawa K."/>
        </authorList>
    </citation>
    <scope>NUCLEOTIDE SEQUENCE</scope>
</reference>
<dbReference type="EMBL" id="BMAW01095174">
    <property type="protein sequence ID" value="GFS68995.1"/>
    <property type="molecule type" value="Genomic_DNA"/>
</dbReference>
<accession>A0A8X6MN27</accession>
<gene>
    <name evidence="2" type="ORF">NPIL_398501</name>
</gene>
<evidence type="ECO:0000313" key="2">
    <source>
        <dbReference type="EMBL" id="GFS68995.1"/>
    </source>
</evidence>
<comment type="caution">
    <text evidence="2">The sequence shown here is derived from an EMBL/GenBank/DDBJ whole genome shotgun (WGS) entry which is preliminary data.</text>
</comment>
<evidence type="ECO:0000256" key="1">
    <source>
        <dbReference type="SAM" id="MobiDB-lite"/>
    </source>
</evidence>
<evidence type="ECO:0000313" key="3">
    <source>
        <dbReference type="Proteomes" id="UP000887013"/>
    </source>
</evidence>
<feature type="region of interest" description="Disordered" evidence="1">
    <location>
        <begin position="1"/>
        <end position="20"/>
    </location>
</feature>
<dbReference type="AlphaFoldDB" id="A0A8X6MN27"/>
<dbReference type="Proteomes" id="UP000887013">
    <property type="component" value="Unassembled WGS sequence"/>
</dbReference>
<keyword evidence="3" id="KW-1185">Reference proteome</keyword>
<protein>
    <submittedName>
        <fullName evidence="2">Uncharacterized protein</fullName>
    </submittedName>
</protein>
<organism evidence="2 3">
    <name type="scientific">Nephila pilipes</name>
    <name type="common">Giant wood spider</name>
    <name type="synonym">Nephila maculata</name>
    <dbReference type="NCBI Taxonomy" id="299642"/>
    <lineage>
        <taxon>Eukaryota</taxon>
        <taxon>Metazoa</taxon>
        <taxon>Ecdysozoa</taxon>
        <taxon>Arthropoda</taxon>
        <taxon>Chelicerata</taxon>
        <taxon>Arachnida</taxon>
        <taxon>Araneae</taxon>
        <taxon>Araneomorphae</taxon>
        <taxon>Entelegynae</taxon>
        <taxon>Araneoidea</taxon>
        <taxon>Nephilidae</taxon>
        <taxon>Nephila</taxon>
    </lineage>
</organism>
<sequence>MPASSGTVNTLSSQRRSQLMSNDHSAALNCRLLSSVYEVPKWPMEHEIHFWRNENGWKPPSSISFETPGTSGLPKITREMVNSHCDYVNRVKKKLFPPGLCRSVLRNLKAIPKRLQLDAPKTLQREKKAKEILPTFRFELKLKDKDTEFTEFSYEELMKVARKRICAGAIPDKIVLWVPDSLFRVLSKLTEELLFFFHLQSFKGLCWFESTL</sequence>